<keyword evidence="6" id="KW-1185">Reference proteome</keyword>
<comment type="similarity">
    <text evidence="1">Belongs to the bacterial solute-binding protein 3 family.</text>
</comment>
<dbReference type="PANTHER" id="PTHR35936">
    <property type="entry name" value="MEMBRANE-BOUND LYTIC MUREIN TRANSGLYCOSYLASE F"/>
    <property type="match status" value="1"/>
</dbReference>
<dbReference type="Pfam" id="PF00497">
    <property type="entry name" value="SBP_bac_3"/>
    <property type="match status" value="1"/>
</dbReference>
<organism evidence="5 6">
    <name type="scientific">Metapseudomonas resinovorans</name>
    <name type="common">Pseudomonas resinovorans</name>
    <dbReference type="NCBI Taxonomy" id="53412"/>
    <lineage>
        <taxon>Bacteria</taxon>
        <taxon>Pseudomonadati</taxon>
        <taxon>Pseudomonadota</taxon>
        <taxon>Gammaproteobacteria</taxon>
        <taxon>Pseudomonadales</taxon>
        <taxon>Pseudomonadaceae</taxon>
        <taxon>Metapseudomonas</taxon>
    </lineage>
</organism>
<name>A0ABT4Y8W2_METRE</name>
<dbReference type="Gene3D" id="3.40.190.10">
    <property type="entry name" value="Periplasmic binding protein-like II"/>
    <property type="match status" value="2"/>
</dbReference>
<accession>A0ABT4Y8W2</accession>
<dbReference type="SMART" id="SM00062">
    <property type="entry name" value="PBPb"/>
    <property type="match status" value="1"/>
</dbReference>
<evidence type="ECO:0000256" key="1">
    <source>
        <dbReference type="ARBA" id="ARBA00010333"/>
    </source>
</evidence>
<feature type="signal peptide" evidence="3">
    <location>
        <begin position="1"/>
        <end position="21"/>
    </location>
</feature>
<feature type="chain" id="PRO_5047176658" evidence="3">
    <location>
        <begin position="22"/>
        <end position="255"/>
    </location>
</feature>
<dbReference type="EMBL" id="JANEWF010000026">
    <property type="protein sequence ID" value="MDA8485318.1"/>
    <property type="molecule type" value="Genomic_DNA"/>
</dbReference>
<gene>
    <name evidence="5" type="ORF">NNO07_19795</name>
</gene>
<dbReference type="PANTHER" id="PTHR35936:SF25">
    <property type="entry name" value="ABC TRANSPORTER SUBSTRATE-BINDING PROTEIN"/>
    <property type="match status" value="1"/>
</dbReference>
<dbReference type="InterPro" id="IPR001638">
    <property type="entry name" value="Solute-binding_3/MltF_N"/>
</dbReference>
<dbReference type="RefSeq" id="WP_271471711.1">
    <property type="nucleotide sequence ID" value="NZ_JANEWF010000026.1"/>
</dbReference>
<evidence type="ECO:0000313" key="6">
    <source>
        <dbReference type="Proteomes" id="UP001211689"/>
    </source>
</evidence>
<dbReference type="Proteomes" id="UP001211689">
    <property type="component" value="Unassembled WGS sequence"/>
</dbReference>
<keyword evidence="2 3" id="KW-0732">Signal</keyword>
<sequence length="255" mass="28752">MRRRCGFALFALLLATASAYAEALRMAADVWPPFTDARLPGNGLAAELVSTALKRAGHRPEYVEVPWARALRGVQVGDYDLIVNAWYSDERARFGRFSQPYLTNRILFLKRKGSDVDFRTPADLKRYSIAVVRGYSYLPSFDADTSLNKVAVKGFQMAARMLAAGRVQLTLEDDLVARYYLGRELAGIRGQLEFLPRPLSENGLHILVRRSHPRHQQLVDEFNRAMQAMRDDGTYQAIFARHGLPAPERTCCASE</sequence>
<comment type="caution">
    <text evidence="5">The sequence shown here is derived from an EMBL/GenBank/DDBJ whole genome shotgun (WGS) entry which is preliminary data.</text>
</comment>
<protein>
    <submittedName>
        <fullName evidence="5">Transporter substrate-binding domain-containing protein</fullName>
    </submittedName>
</protein>
<feature type="domain" description="Solute-binding protein family 3/N-terminal" evidence="4">
    <location>
        <begin position="23"/>
        <end position="246"/>
    </location>
</feature>
<evidence type="ECO:0000256" key="3">
    <source>
        <dbReference type="SAM" id="SignalP"/>
    </source>
</evidence>
<proteinExistence type="inferred from homology"/>
<reference evidence="5 6" key="1">
    <citation type="submission" date="2022-07" db="EMBL/GenBank/DDBJ databases">
        <title>Genome Analysis of Selected Gammaproteobacteria from Nigerian Food snails.</title>
        <authorList>
            <person name="Okafor A.C."/>
        </authorList>
    </citation>
    <scope>NUCLEOTIDE SEQUENCE [LARGE SCALE GENOMIC DNA]</scope>
    <source>
        <strain evidence="5 6">Awg 2</strain>
    </source>
</reference>
<evidence type="ECO:0000313" key="5">
    <source>
        <dbReference type="EMBL" id="MDA8485318.1"/>
    </source>
</evidence>
<dbReference type="SUPFAM" id="SSF53850">
    <property type="entry name" value="Periplasmic binding protein-like II"/>
    <property type="match status" value="1"/>
</dbReference>
<evidence type="ECO:0000256" key="2">
    <source>
        <dbReference type="ARBA" id="ARBA00022729"/>
    </source>
</evidence>
<evidence type="ECO:0000259" key="4">
    <source>
        <dbReference type="SMART" id="SM00062"/>
    </source>
</evidence>